<gene>
    <name evidence="14" type="ORF">QX51_15085</name>
</gene>
<evidence type="ECO:0000256" key="2">
    <source>
        <dbReference type="ARBA" id="ARBA00012167"/>
    </source>
</evidence>
<dbReference type="PANTHER" id="PTHR22960">
    <property type="entry name" value="MOLYBDOPTERIN COFACTOR SYNTHESIS PROTEIN A"/>
    <property type="match status" value="1"/>
</dbReference>
<keyword evidence="3" id="KW-0004">4Fe-4S</keyword>
<dbReference type="GO" id="GO:0061799">
    <property type="term" value="F:cyclic pyranopterin monophosphate synthase activity"/>
    <property type="evidence" value="ECO:0007669"/>
    <property type="project" value="TreeGrafter"/>
</dbReference>
<evidence type="ECO:0000256" key="6">
    <source>
        <dbReference type="ARBA" id="ARBA00022741"/>
    </source>
</evidence>
<dbReference type="Pfam" id="PF04055">
    <property type="entry name" value="Radical_SAM"/>
    <property type="match status" value="1"/>
</dbReference>
<name>A0A0B3W1D4_9FIRM</name>
<dbReference type="AlphaFoldDB" id="A0A0B3W1D4"/>
<dbReference type="UniPathway" id="UPA00344"/>
<dbReference type="GO" id="GO:0046872">
    <property type="term" value="F:metal ion binding"/>
    <property type="evidence" value="ECO:0007669"/>
    <property type="project" value="UniProtKB-KW"/>
</dbReference>
<evidence type="ECO:0000256" key="7">
    <source>
        <dbReference type="ARBA" id="ARBA00023004"/>
    </source>
</evidence>
<evidence type="ECO:0000256" key="4">
    <source>
        <dbReference type="ARBA" id="ARBA00022691"/>
    </source>
</evidence>
<dbReference type="RefSeq" id="WP_039680726.1">
    <property type="nucleotide sequence ID" value="NZ_JAWGXO010000006.1"/>
</dbReference>
<comment type="caution">
    <text evidence="14">The sequence shown here is derived from an EMBL/GenBank/DDBJ whole genome shotgun (WGS) entry which is preliminary data.</text>
</comment>
<keyword evidence="10" id="KW-0501">Molybdenum cofactor biosynthesis</keyword>
<comment type="catalytic activity">
    <reaction evidence="12">
        <text>GTP + AH2 + S-adenosyl-L-methionine = (8S)-3',8-cyclo-7,8-dihydroguanosine 5'-triphosphate + 5'-deoxyadenosine + L-methionine + A + H(+)</text>
        <dbReference type="Rhea" id="RHEA:49576"/>
        <dbReference type="ChEBI" id="CHEBI:13193"/>
        <dbReference type="ChEBI" id="CHEBI:15378"/>
        <dbReference type="ChEBI" id="CHEBI:17319"/>
        <dbReference type="ChEBI" id="CHEBI:17499"/>
        <dbReference type="ChEBI" id="CHEBI:37565"/>
        <dbReference type="ChEBI" id="CHEBI:57844"/>
        <dbReference type="ChEBI" id="CHEBI:59789"/>
        <dbReference type="ChEBI" id="CHEBI:131766"/>
        <dbReference type="EC" id="4.1.99.22"/>
    </reaction>
</comment>
<keyword evidence="6" id="KW-0547">Nucleotide-binding</keyword>
<keyword evidence="7" id="KW-0408">Iron</keyword>
<dbReference type="InterPro" id="IPR000385">
    <property type="entry name" value="MoaA_NifB_PqqE_Fe-S-bd_CS"/>
</dbReference>
<dbReference type="SUPFAM" id="SSF102114">
    <property type="entry name" value="Radical SAM enzymes"/>
    <property type="match status" value="1"/>
</dbReference>
<dbReference type="InterPro" id="IPR006638">
    <property type="entry name" value="Elp3/MiaA/NifB-like_rSAM"/>
</dbReference>
<keyword evidence="8" id="KW-0411">Iron-sulfur</keyword>
<proteinExistence type="predicted"/>
<dbReference type="InterPro" id="IPR013785">
    <property type="entry name" value="Aldolase_TIM"/>
</dbReference>
<keyword evidence="15" id="KW-1185">Reference proteome</keyword>
<dbReference type="Pfam" id="PF06463">
    <property type="entry name" value="Mob_synth_C"/>
    <property type="match status" value="1"/>
</dbReference>
<dbReference type="CDD" id="cd21117">
    <property type="entry name" value="Twitch_MoaA"/>
    <property type="match status" value="1"/>
</dbReference>
<dbReference type="STRING" id="1577792.QX51_15085"/>
<keyword evidence="11" id="KW-0456">Lyase</keyword>
<dbReference type="PROSITE" id="PS01305">
    <property type="entry name" value="MOAA_NIFB_PQQE"/>
    <property type="match status" value="1"/>
</dbReference>
<dbReference type="InterPro" id="IPR010505">
    <property type="entry name" value="MoaA_twitch"/>
</dbReference>
<dbReference type="OrthoDB" id="9763993at2"/>
<dbReference type="PROSITE" id="PS51918">
    <property type="entry name" value="RADICAL_SAM"/>
    <property type="match status" value="1"/>
</dbReference>
<dbReference type="PANTHER" id="PTHR22960:SF0">
    <property type="entry name" value="MOLYBDENUM COFACTOR BIOSYNTHESIS PROTEIN 1"/>
    <property type="match status" value="1"/>
</dbReference>
<dbReference type="EC" id="4.1.99.22" evidence="2"/>
<protein>
    <recommendedName>
        <fullName evidence="2">GTP 3',8-cyclase</fullName>
        <ecNumber evidence="2">4.1.99.22</ecNumber>
    </recommendedName>
</protein>
<dbReference type="GO" id="GO:0006777">
    <property type="term" value="P:Mo-molybdopterin cofactor biosynthetic process"/>
    <property type="evidence" value="ECO:0007669"/>
    <property type="project" value="UniProtKB-KW"/>
</dbReference>
<dbReference type="SFLD" id="SFLDG01383">
    <property type="entry name" value="cyclic_pyranopterin_phosphate"/>
    <property type="match status" value="1"/>
</dbReference>
<evidence type="ECO:0000313" key="15">
    <source>
        <dbReference type="Proteomes" id="UP000031189"/>
    </source>
</evidence>
<feature type="domain" description="Radical SAM core" evidence="13">
    <location>
        <begin position="4"/>
        <end position="221"/>
    </location>
</feature>
<dbReference type="GO" id="GO:0061798">
    <property type="term" value="F:GTP 3',8'-cyclase activity"/>
    <property type="evidence" value="ECO:0007669"/>
    <property type="project" value="UniProtKB-EC"/>
</dbReference>
<evidence type="ECO:0000256" key="5">
    <source>
        <dbReference type="ARBA" id="ARBA00022723"/>
    </source>
</evidence>
<evidence type="ECO:0000259" key="13">
    <source>
        <dbReference type="PROSITE" id="PS51918"/>
    </source>
</evidence>
<accession>A0A0B3W1D4</accession>
<dbReference type="Gene3D" id="3.20.20.70">
    <property type="entry name" value="Aldolase class I"/>
    <property type="match status" value="1"/>
</dbReference>
<dbReference type="InterPro" id="IPR058240">
    <property type="entry name" value="rSAM_sf"/>
</dbReference>
<dbReference type="GO" id="GO:0005525">
    <property type="term" value="F:GTP binding"/>
    <property type="evidence" value="ECO:0007669"/>
    <property type="project" value="UniProtKB-KW"/>
</dbReference>
<keyword evidence="9" id="KW-0342">GTP-binding</keyword>
<dbReference type="SMART" id="SM00729">
    <property type="entry name" value="Elp3"/>
    <property type="match status" value="1"/>
</dbReference>
<sequence>MKDSYLREIDYLRISLTDKCNLRCVYCKEEDEIAEEESVNNILSFDDYKFIIKSFKELGVNKIKFVGGEPILYPYLKDLIYFAKHECNIEDVSITTNGQNFSEKALELKNSGLDRVNLSIDSLKEYKYNAVTRGGSLTEALNALNTCIRLKLPVKINCVLIDEFNTDEVYDFIRLTKYHNVDVRFVELTPWNGNKRLYDLSYVNAKELIENLEDINILGFEVESNAKYYKMEKLKGRVGTIAPISDCFCKNCNKMMITHDGFIRLCLHADEEIDLREFLHKPIMFKEVIKEILKEKPRNHTLI</sequence>
<comment type="cofactor">
    <cofactor evidence="1">
        <name>[4Fe-4S] cluster</name>
        <dbReference type="ChEBI" id="CHEBI:49883"/>
    </cofactor>
</comment>
<dbReference type="InterPro" id="IPR007197">
    <property type="entry name" value="rSAM"/>
</dbReference>
<dbReference type="Proteomes" id="UP000031189">
    <property type="component" value="Unassembled WGS sequence"/>
</dbReference>
<dbReference type="CDD" id="cd01335">
    <property type="entry name" value="Radical_SAM"/>
    <property type="match status" value="1"/>
</dbReference>
<evidence type="ECO:0000313" key="14">
    <source>
        <dbReference type="EMBL" id="KHS56097.1"/>
    </source>
</evidence>
<keyword evidence="5" id="KW-0479">Metal-binding</keyword>
<evidence type="ECO:0000256" key="9">
    <source>
        <dbReference type="ARBA" id="ARBA00023134"/>
    </source>
</evidence>
<organism evidence="14 15">
    <name type="scientific">Terrisporobacter othiniensis</name>
    <dbReference type="NCBI Taxonomy" id="1577792"/>
    <lineage>
        <taxon>Bacteria</taxon>
        <taxon>Bacillati</taxon>
        <taxon>Bacillota</taxon>
        <taxon>Clostridia</taxon>
        <taxon>Peptostreptococcales</taxon>
        <taxon>Peptostreptococcaceae</taxon>
        <taxon>Terrisporobacter</taxon>
    </lineage>
</organism>
<dbReference type="EMBL" id="JWHR01000121">
    <property type="protein sequence ID" value="KHS56097.1"/>
    <property type="molecule type" value="Genomic_DNA"/>
</dbReference>
<keyword evidence="4" id="KW-0949">S-adenosyl-L-methionine</keyword>
<evidence type="ECO:0000256" key="11">
    <source>
        <dbReference type="ARBA" id="ARBA00023239"/>
    </source>
</evidence>
<dbReference type="SFLD" id="SFLDG01067">
    <property type="entry name" value="SPASM/twitch_domain_containing"/>
    <property type="match status" value="1"/>
</dbReference>
<dbReference type="SFLD" id="SFLDS00029">
    <property type="entry name" value="Radical_SAM"/>
    <property type="match status" value="1"/>
</dbReference>
<evidence type="ECO:0000256" key="1">
    <source>
        <dbReference type="ARBA" id="ARBA00001966"/>
    </source>
</evidence>
<evidence type="ECO:0000256" key="10">
    <source>
        <dbReference type="ARBA" id="ARBA00023150"/>
    </source>
</evidence>
<dbReference type="InterPro" id="IPR050105">
    <property type="entry name" value="MoCo_biosynth_MoaA/MoaC"/>
</dbReference>
<evidence type="ECO:0000256" key="8">
    <source>
        <dbReference type="ARBA" id="ARBA00023014"/>
    </source>
</evidence>
<dbReference type="InterPro" id="IPR040064">
    <property type="entry name" value="MoaA-like"/>
</dbReference>
<evidence type="ECO:0000256" key="12">
    <source>
        <dbReference type="ARBA" id="ARBA00048697"/>
    </source>
</evidence>
<dbReference type="SFLD" id="SFLDG01386">
    <property type="entry name" value="main_SPASM_domain-containing"/>
    <property type="match status" value="1"/>
</dbReference>
<dbReference type="GO" id="GO:0051539">
    <property type="term" value="F:4 iron, 4 sulfur cluster binding"/>
    <property type="evidence" value="ECO:0007669"/>
    <property type="project" value="UniProtKB-KW"/>
</dbReference>
<reference evidence="14 15" key="1">
    <citation type="submission" date="2014-12" db="EMBL/GenBank/DDBJ databases">
        <title>Draft genome sequence of Terrisporobacter sp. 08-306576, isolated from the blood culture of a bacteremia patient.</title>
        <authorList>
            <person name="Lund L.C."/>
            <person name="Sydenham T.V."/>
            <person name="Hogh S.V."/>
            <person name="Skov M.N."/>
            <person name="Kemp M."/>
            <person name="Justesen U.S."/>
        </authorList>
    </citation>
    <scope>NUCLEOTIDE SEQUENCE [LARGE SCALE GENOMIC DNA]</scope>
    <source>
        <strain evidence="14 15">08-306576</strain>
    </source>
</reference>
<evidence type="ECO:0000256" key="3">
    <source>
        <dbReference type="ARBA" id="ARBA00022485"/>
    </source>
</evidence>